<dbReference type="OrthoDB" id="9806163at2"/>
<dbReference type="InterPro" id="IPR013736">
    <property type="entry name" value="Xaa-Pro_dipept_C"/>
</dbReference>
<feature type="region of interest" description="Disordered" evidence="2">
    <location>
        <begin position="309"/>
        <end position="330"/>
    </location>
</feature>
<name>A0A4R6ABS4_9RHOB</name>
<evidence type="ECO:0000256" key="1">
    <source>
        <dbReference type="ARBA" id="ARBA00022801"/>
    </source>
</evidence>
<dbReference type="SUPFAM" id="SSF53474">
    <property type="entry name" value="alpha/beta-Hydrolases"/>
    <property type="match status" value="1"/>
</dbReference>
<dbReference type="InterPro" id="IPR000383">
    <property type="entry name" value="Xaa-Pro-like_dom"/>
</dbReference>
<dbReference type="InterPro" id="IPR008979">
    <property type="entry name" value="Galactose-bd-like_sf"/>
</dbReference>
<evidence type="ECO:0000259" key="3">
    <source>
        <dbReference type="SMART" id="SM00939"/>
    </source>
</evidence>
<organism evidence="4 5">
    <name type="scientific">Palleronia sediminis</name>
    <dbReference type="NCBI Taxonomy" id="2547833"/>
    <lineage>
        <taxon>Bacteria</taxon>
        <taxon>Pseudomonadati</taxon>
        <taxon>Pseudomonadota</taxon>
        <taxon>Alphaproteobacteria</taxon>
        <taxon>Rhodobacterales</taxon>
        <taxon>Roseobacteraceae</taxon>
        <taxon>Palleronia</taxon>
    </lineage>
</organism>
<reference evidence="4 5" key="1">
    <citation type="submission" date="2019-03" db="EMBL/GenBank/DDBJ databases">
        <title>Primorskyibacter sp. SS33 isolated from sediments.</title>
        <authorList>
            <person name="Xunke S."/>
        </authorList>
    </citation>
    <scope>NUCLEOTIDE SEQUENCE [LARGE SCALE GENOMIC DNA]</scope>
    <source>
        <strain evidence="4 5">SS33</strain>
    </source>
</reference>
<keyword evidence="1 4" id="KW-0378">Hydrolase</keyword>
<dbReference type="Gene3D" id="2.60.120.260">
    <property type="entry name" value="Galactose-binding domain-like"/>
    <property type="match status" value="1"/>
</dbReference>
<feature type="domain" description="Xaa-Pro dipeptidyl-peptidase C-terminal" evidence="3">
    <location>
        <begin position="283"/>
        <end position="538"/>
    </location>
</feature>
<dbReference type="RefSeq" id="WP_133396213.1">
    <property type="nucleotide sequence ID" value="NZ_SNAA01000005.1"/>
</dbReference>
<dbReference type="InterPro" id="IPR029058">
    <property type="entry name" value="AB_hydrolase_fold"/>
</dbReference>
<dbReference type="InterPro" id="IPR050585">
    <property type="entry name" value="Xaa-Pro_dipeptidyl-ppase/CocE"/>
</dbReference>
<evidence type="ECO:0000313" key="4">
    <source>
        <dbReference type="EMBL" id="TDL81270.1"/>
    </source>
</evidence>
<dbReference type="GO" id="GO:0008239">
    <property type="term" value="F:dipeptidyl-peptidase activity"/>
    <property type="evidence" value="ECO:0007669"/>
    <property type="project" value="InterPro"/>
</dbReference>
<dbReference type="Pfam" id="PF08530">
    <property type="entry name" value="PepX_C"/>
    <property type="match status" value="1"/>
</dbReference>
<dbReference type="Proteomes" id="UP000295701">
    <property type="component" value="Unassembled WGS sequence"/>
</dbReference>
<feature type="region of interest" description="Disordered" evidence="2">
    <location>
        <begin position="344"/>
        <end position="373"/>
    </location>
</feature>
<evidence type="ECO:0000313" key="5">
    <source>
        <dbReference type="Proteomes" id="UP000295701"/>
    </source>
</evidence>
<sequence>MGIEVLEHVWITLSDGCRLGARIWLPEGARDAPVPAVLEYIPYRKRDGTRARDEPIHGYFAQAGYASVRVDMRGSGESDGHMADEYLEQEQDDALEVLAWIAAQDWCSGNIGMMGKSWGGFNCLQVAARRPPELKAVIPVYFTDDRFSDDIHFMGGCLLNDNLWWGAIMMAYQSRPLDPEIAGETWREDWLARIDALPFFPAIWAAHQSYDAYWKHGSVRQDYAAIACPVLAFGGWADSYTNAVPRLLENLSVPCRGVIGPWGHVYPHDGAPGPAIGWLQEAVRWWDHWLKGIDTGVMEEPQLRAYINEACPPTGSRPHQPGRWVGEREWPPRDREPLTLCLSDAGLSDTPGRGTRQVRSPQSHGKASGEWMAAGVPGEMPTDQRLDDGGSLNFDSAVLDEAVEILGRPYLDLTLTPDAPVAQIAVRLSDVLPSGEVLRVSYQVLNLTHQGGHEAPRPLEPGKPVRVRVDLHTCGHRFAPGHRIRVSIGTAYWPIVWPAPHAATLSLDLAEARLSLPVRAGGDTHAMAYPDPEHGPMTPMTQLDPGSVARISSQDHLTGETLYVTDGVGGVFGEGVLRFDEIGTEIAHSLRRELRIRDDDPLSARAAVIQSYDTGRDGWRIRTESRIEMRSTEDRFIIEGWLRVLENGTELRRREWSETIPRNLI</sequence>
<dbReference type="AlphaFoldDB" id="A0A4R6ABS4"/>
<evidence type="ECO:0000256" key="2">
    <source>
        <dbReference type="SAM" id="MobiDB-lite"/>
    </source>
</evidence>
<comment type="caution">
    <text evidence="4">The sequence shown here is derived from an EMBL/GenBank/DDBJ whole genome shotgun (WGS) entry which is preliminary data.</text>
</comment>
<dbReference type="NCBIfam" id="TIGR00976">
    <property type="entry name" value="CocE_NonD"/>
    <property type="match status" value="1"/>
</dbReference>
<dbReference type="PANTHER" id="PTHR43056:SF10">
    <property type="entry name" value="COCE_NOND FAMILY, PUTATIVE (AFU_ORTHOLOGUE AFUA_7G00600)-RELATED"/>
    <property type="match status" value="1"/>
</dbReference>
<keyword evidence="5" id="KW-1185">Reference proteome</keyword>
<dbReference type="SUPFAM" id="SSF49785">
    <property type="entry name" value="Galactose-binding domain-like"/>
    <property type="match status" value="1"/>
</dbReference>
<accession>A0A4R6ABS4</accession>
<gene>
    <name evidence="4" type="ORF">E2L08_06250</name>
</gene>
<dbReference type="Gene3D" id="3.40.50.1820">
    <property type="entry name" value="alpha/beta hydrolase"/>
    <property type="match status" value="2"/>
</dbReference>
<dbReference type="SMART" id="SM00939">
    <property type="entry name" value="PepX_C"/>
    <property type="match status" value="1"/>
</dbReference>
<dbReference type="Pfam" id="PF02129">
    <property type="entry name" value="Peptidase_S15"/>
    <property type="match status" value="1"/>
</dbReference>
<dbReference type="PANTHER" id="PTHR43056">
    <property type="entry name" value="PEPTIDASE S9 PROLYL OLIGOPEPTIDASE"/>
    <property type="match status" value="1"/>
</dbReference>
<dbReference type="InterPro" id="IPR005674">
    <property type="entry name" value="CocE/Ser_esterase"/>
</dbReference>
<proteinExistence type="predicted"/>
<protein>
    <submittedName>
        <fullName evidence="4">CocE/NonD family hydrolase</fullName>
    </submittedName>
</protein>
<dbReference type="EMBL" id="SNAA01000005">
    <property type="protein sequence ID" value="TDL81270.1"/>
    <property type="molecule type" value="Genomic_DNA"/>
</dbReference>